<evidence type="ECO:0000313" key="3">
    <source>
        <dbReference type="Proteomes" id="UP000193719"/>
    </source>
</evidence>
<sequence length="243" mass="26483">MKFLIKALLFVALIAEIKAEVNVSNLTPKCTEAVMKLKDDENYMKCIKYINNEDFTGFCSNCININLPNEIETACSSDSNNKVLFDLSIQQLTMLNENKNKFCDNPIEFYNSFTGNGFGYNNNTFNNNIGINDGFHGNAFAQSDTSDHSASDNTASTNNIGVNDGFHGNAFANNANNVNKDTTTNSTNINDGFHGNGFANNATSNLSNVISGNSTVTDTTSSSLKLSYSLVTAFILVVFNFIL</sequence>
<feature type="chain" id="PRO_5012982720" evidence="1">
    <location>
        <begin position="20"/>
        <end position="243"/>
    </location>
</feature>
<dbReference type="EMBL" id="MCFH01000025">
    <property type="protein sequence ID" value="ORX48942.1"/>
    <property type="molecule type" value="Genomic_DNA"/>
</dbReference>
<reference evidence="2 3" key="1">
    <citation type="submission" date="2016-08" db="EMBL/GenBank/DDBJ databases">
        <title>Genomes of anaerobic fungi encode conserved fungal cellulosomes for biomass hydrolysis.</title>
        <authorList>
            <consortium name="DOE Joint Genome Institute"/>
            <person name="Haitjema C.H."/>
            <person name="Gilmore S.P."/>
            <person name="Henske J.K."/>
            <person name="Solomon K.V."/>
            <person name="De Groot R."/>
            <person name="Kuo A."/>
            <person name="Mondo S.J."/>
            <person name="Salamov A.A."/>
            <person name="Labutti K."/>
            <person name="Zhao Z."/>
            <person name="Chiniquy J."/>
            <person name="Barry K."/>
            <person name="Brewer H.M."/>
            <person name="Purvine S.O."/>
            <person name="Wright A.T."/>
            <person name="Boxma B."/>
            <person name="Van Alen T."/>
            <person name="Hackstein J.H."/>
            <person name="Baker S.E."/>
            <person name="Grigoriev I.V."/>
            <person name="O'Malley M.A."/>
        </authorList>
    </citation>
    <scope>NUCLEOTIDE SEQUENCE [LARGE SCALE GENOMIC DNA]</scope>
    <source>
        <strain evidence="3">finn</strain>
    </source>
</reference>
<keyword evidence="1" id="KW-0732">Signal</keyword>
<organism evidence="2 3">
    <name type="scientific">Piromyces finnis</name>
    <dbReference type="NCBI Taxonomy" id="1754191"/>
    <lineage>
        <taxon>Eukaryota</taxon>
        <taxon>Fungi</taxon>
        <taxon>Fungi incertae sedis</taxon>
        <taxon>Chytridiomycota</taxon>
        <taxon>Chytridiomycota incertae sedis</taxon>
        <taxon>Neocallimastigomycetes</taxon>
        <taxon>Neocallimastigales</taxon>
        <taxon>Neocallimastigaceae</taxon>
        <taxon>Piromyces</taxon>
    </lineage>
</organism>
<reference evidence="2 3" key="2">
    <citation type="submission" date="2016-08" db="EMBL/GenBank/DDBJ databases">
        <title>Pervasive Adenine N6-methylation of Active Genes in Fungi.</title>
        <authorList>
            <consortium name="DOE Joint Genome Institute"/>
            <person name="Mondo S.J."/>
            <person name="Dannebaum R.O."/>
            <person name="Kuo R.C."/>
            <person name="Labutti K."/>
            <person name="Haridas S."/>
            <person name="Kuo A."/>
            <person name="Salamov A."/>
            <person name="Ahrendt S.R."/>
            <person name="Lipzen A."/>
            <person name="Sullivan W."/>
            <person name="Andreopoulos W.B."/>
            <person name="Clum A."/>
            <person name="Lindquist E."/>
            <person name="Daum C."/>
            <person name="Ramamoorthy G.K."/>
            <person name="Gryganskyi A."/>
            <person name="Culley D."/>
            <person name="Magnuson J.K."/>
            <person name="James T.Y."/>
            <person name="O'Malley M.A."/>
            <person name="Stajich J.E."/>
            <person name="Spatafora J.W."/>
            <person name="Visel A."/>
            <person name="Grigoriev I.V."/>
        </authorList>
    </citation>
    <scope>NUCLEOTIDE SEQUENCE [LARGE SCALE GENOMIC DNA]</scope>
    <source>
        <strain evidence="3">finn</strain>
    </source>
</reference>
<accession>A0A1Y1V943</accession>
<evidence type="ECO:0000313" key="2">
    <source>
        <dbReference type="EMBL" id="ORX48942.1"/>
    </source>
</evidence>
<dbReference type="AlphaFoldDB" id="A0A1Y1V943"/>
<name>A0A1Y1V943_9FUNG</name>
<dbReference type="Proteomes" id="UP000193719">
    <property type="component" value="Unassembled WGS sequence"/>
</dbReference>
<evidence type="ECO:0000256" key="1">
    <source>
        <dbReference type="SAM" id="SignalP"/>
    </source>
</evidence>
<feature type="signal peptide" evidence="1">
    <location>
        <begin position="1"/>
        <end position="19"/>
    </location>
</feature>
<keyword evidence="3" id="KW-1185">Reference proteome</keyword>
<protein>
    <submittedName>
        <fullName evidence="2">Uncharacterized protein</fullName>
    </submittedName>
</protein>
<gene>
    <name evidence="2" type="ORF">BCR36DRAFT_584062</name>
</gene>
<comment type="caution">
    <text evidence="2">The sequence shown here is derived from an EMBL/GenBank/DDBJ whole genome shotgun (WGS) entry which is preliminary data.</text>
</comment>
<proteinExistence type="predicted"/>